<keyword evidence="8" id="KW-1133">Transmembrane helix</keyword>
<dbReference type="Proteomes" id="UP000694844">
    <property type="component" value="Chromosome 1"/>
</dbReference>
<evidence type="ECO:0000256" key="3">
    <source>
        <dbReference type="ARBA" id="ARBA00022729"/>
    </source>
</evidence>
<evidence type="ECO:0000256" key="8">
    <source>
        <dbReference type="SAM" id="Phobius"/>
    </source>
</evidence>
<organism evidence="11 12">
    <name type="scientific">Crassostrea virginica</name>
    <name type="common">Eastern oyster</name>
    <dbReference type="NCBI Taxonomy" id="6565"/>
    <lineage>
        <taxon>Eukaryota</taxon>
        <taxon>Metazoa</taxon>
        <taxon>Spiralia</taxon>
        <taxon>Lophotrochozoa</taxon>
        <taxon>Mollusca</taxon>
        <taxon>Bivalvia</taxon>
        <taxon>Autobranchia</taxon>
        <taxon>Pteriomorphia</taxon>
        <taxon>Ostreida</taxon>
        <taxon>Ostreoidea</taxon>
        <taxon>Ostreidae</taxon>
        <taxon>Crassostrea</taxon>
    </lineage>
</organism>
<feature type="compositionally biased region" description="Polar residues" evidence="7">
    <location>
        <begin position="2117"/>
        <end position="2135"/>
    </location>
</feature>
<gene>
    <name evidence="12" type="primary">LOC111099217</name>
</gene>
<evidence type="ECO:0000256" key="4">
    <source>
        <dbReference type="ARBA" id="ARBA00022737"/>
    </source>
</evidence>
<accession>A0A8B8A4E4</accession>
<evidence type="ECO:0000256" key="6">
    <source>
        <dbReference type="PROSITE-ProRule" id="PRU00377"/>
    </source>
</evidence>
<keyword evidence="1" id="KW-0217">Developmental protein</keyword>
<dbReference type="GO" id="GO:0007154">
    <property type="term" value="P:cell communication"/>
    <property type="evidence" value="ECO:0007669"/>
    <property type="project" value="InterPro"/>
</dbReference>
<dbReference type="KEGG" id="cvn:111099217"/>
<dbReference type="PRINTS" id="PR00011">
    <property type="entry name" value="EGFLAMININ"/>
</dbReference>
<feature type="signal peptide" evidence="9">
    <location>
        <begin position="1"/>
        <end position="18"/>
    </location>
</feature>
<feature type="transmembrane region" description="Helical" evidence="8">
    <location>
        <begin position="2091"/>
        <end position="2111"/>
    </location>
</feature>
<feature type="region of interest" description="Disordered" evidence="7">
    <location>
        <begin position="2250"/>
        <end position="2270"/>
    </location>
</feature>
<keyword evidence="5 6" id="KW-1015">Disulfide bond</keyword>
<evidence type="ECO:0000259" key="10">
    <source>
        <dbReference type="PROSITE" id="PS51051"/>
    </source>
</evidence>
<evidence type="ECO:0000256" key="9">
    <source>
        <dbReference type="SAM" id="SignalP"/>
    </source>
</evidence>
<dbReference type="PROSITE" id="PS51051">
    <property type="entry name" value="DSL"/>
    <property type="match status" value="1"/>
</dbReference>
<dbReference type="Gene3D" id="2.170.300.10">
    <property type="entry name" value="Tie2 ligand-binding domain superfamily"/>
    <property type="match status" value="9"/>
</dbReference>
<dbReference type="InterPro" id="IPR002049">
    <property type="entry name" value="LE_dom"/>
</dbReference>
<reference evidence="11" key="1">
    <citation type="submission" date="2024-06" db="UniProtKB">
        <authorList>
            <consortium name="RefSeq"/>
        </authorList>
    </citation>
    <scope>NUCLEOTIDE SEQUENCE [LARGE SCALE GENOMIC DNA]</scope>
</reference>
<dbReference type="RefSeq" id="XP_022286361.1">
    <property type="nucleotide sequence ID" value="XM_022430653.1"/>
</dbReference>
<keyword evidence="8" id="KW-0472">Membrane</keyword>
<evidence type="ECO:0000313" key="11">
    <source>
        <dbReference type="Proteomes" id="UP000694844"/>
    </source>
</evidence>
<keyword evidence="4" id="KW-0677">Repeat</keyword>
<dbReference type="InterPro" id="IPR001774">
    <property type="entry name" value="DSL"/>
</dbReference>
<name>A0A8B8A4E4_CRAVI</name>
<dbReference type="FunFam" id="2.170.300.10:FF:000041">
    <property type="entry name" value="Tyrosine protein kinase receptor tie-1, putative"/>
    <property type="match status" value="1"/>
</dbReference>
<comment type="caution">
    <text evidence="6">Lacks conserved residue(s) required for the propagation of feature annotation.</text>
</comment>
<evidence type="ECO:0000256" key="1">
    <source>
        <dbReference type="ARBA" id="ARBA00022473"/>
    </source>
</evidence>
<dbReference type="InterPro" id="IPR000742">
    <property type="entry name" value="EGF"/>
</dbReference>
<feature type="compositionally biased region" description="Basic and acidic residues" evidence="7">
    <location>
        <begin position="2151"/>
        <end position="2160"/>
    </location>
</feature>
<feature type="disulfide bond" evidence="6">
    <location>
        <begin position="92"/>
        <end position="101"/>
    </location>
</feature>
<dbReference type="PANTHER" id="PTHR24043">
    <property type="entry name" value="SCAVENGER RECEPTOR CLASS F"/>
    <property type="match status" value="1"/>
</dbReference>
<dbReference type="SMART" id="SM01411">
    <property type="entry name" value="Ephrin_rec_like"/>
    <property type="match status" value="7"/>
</dbReference>
<evidence type="ECO:0000313" key="12">
    <source>
        <dbReference type="RefSeq" id="XP_022286361.1"/>
    </source>
</evidence>
<protein>
    <submittedName>
        <fullName evidence="12">Multiple epidermal growth factor-like domains protein 6 isoform X1</fullName>
    </submittedName>
</protein>
<dbReference type="OrthoDB" id="18487at2759"/>
<evidence type="ECO:0000256" key="5">
    <source>
        <dbReference type="ARBA" id="ARBA00023157"/>
    </source>
</evidence>
<dbReference type="PANTHER" id="PTHR24043:SF8">
    <property type="entry name" value="EGF-LIKE DOMAIN-CONTAINING PROTEIN"/>
    <property type="match status" value="1"/>
</dbReference>
<feature type="compositionally biased region" description="Polar residues" evidence="7">
    <location>
        <begin position="2255"/>
        <end position="2270"/>
    </location>
</feature>
<feature type="chain" id="PRO_5034079227" evidence="9">
    <location>
        <begin position="19"/>
        <end position="2270"/>
    </location>
</feature>
<feature type="region of interest" description="Disordered" evidence="7">
    <location>
        <begin position="2144"/>
        <end position="2163"/>
    </location>
</feature>
<keyword evidence="2" id="KW-0245">EGF-like domain</keyword>
<sequence>MAKFLCLILLATISCSLQTEKTGNSTCVKSMKTMETTYVRTICKTTKPTWIFFRKTAYKSCTKMMTSYKIEKFNVCCPGYVNISGQCQTAPCSVSHYGNNCSLSCPCVKNQYESCDDHGTCLCSPGWTGKNCSQACEQGKYGEGCKQKCTCQNNATCDHMTGKCDCSRVVGKTGDHCDEDCPPRFFGLNCSLSCNCSQFQNPVCNPQTGTCTCQSGKTGHNCYEDCRNNTFGPNCAESCECVAENSLGCNSSSGVCDCKAGWIGSSCERRCDPYHFGKGCEENCSCQSTEVCDNENGTCFPANVCLARNTLNCLPSLSLTCQQVSENCTHGDIQKPSLKNDMLDICCGGASNFTDSICIARDDCVCKTNYGGFACIACEQGKYGEGCKQKCTCQNNATCDHVTGKCDCSRVVGKTGDHCDEDCPLRFYGLNCSLSCNCSQFQNPVCNPQTGTCTCQSGKTGHNCYEDCRNYTFGPNCAESCECVAENSLGCNSSSGVCDCKAGWIGSSCERRCDPYHFGKGCEENCSCQSTEVCDNENGTCFPANVCLARNTLNCLPSLTLTCQQVSENCTHGDTQKPSLKNDMLDICCGDSSKLIESICITRHDCDCKNDYGGFACIACEQGKYGEGCKQKCTCQNNATCDHVTGKCDCSRVVGKTGDHCDEDCPPRFYGLNCSSSCNCSQFQNPVCNPQTGTCTCQSGKTGHNCYEDCRNYTFGPNCAESCECVAENSLGCNSSSGVCDCKAGWNGSSCERRCDPYHFGKGCEENCSCQSTEVCDNEHGRCFPANVCLARNTLNCLPSLTLTCQQVSENCTHGDTQKPSLKNDMLDICCGDSSKLIESICITRHDCDCKNDYGGFACIACEQGKYGEGCKQKCTCQNNATCDHVTGKCDCSRVVGKTGDHCDEDCPPRFYGLNCSSSCNCSQFQNPVCNPQTGTCTCQSGKTGHNCYEDCRNYTFGPNCAESCECVAENSLGCNSSSGVCDCKAGWNGSSCERRCDPYHFGKGCEENCSCQSTEVCDNEHGRCFPANVCLARNTLNCLPSLTLTCQQVSENCTHGDTQKPSLKNDMLDICCGDSSKLIESICITRHDCDCKNDYGGFACIACEQGKYGEGCKQKCTCQNNATCDHVTGKCDCSRVVGKTGDHCDEDCPPRFYGLNCSSSCNCSQFQNPVCNPQTGTCTCQSGKTGHNCYEDCRNYTFGPNCAESCECVAENSLGCNSSSGVCDCKAGWNGSSCERRCDPYHFGKGCEENCSCQSTEVCDNEHGRCFPANVCLARNTLNCLPSLTLTCQQVSENCTHGDTQKPSLKNDMLDICCGDSSKLIESICITRHDCDCKNDYGGFACIACEQGKYGEGCKQKCTCQNNATCDHVTGKCDCSRVVGKTGDHCDEDCPPRFYGLNCSSSCNCSQFQNPVCNPQTGTCTCQSGKTGHNCYEDCRNYTFGPNCAESCECVAENSLGCNSSSGVCDCKAGWNGSSCERRCDPYHFGKGCEENCSCQSTEVCDNEHGRCFPANVCLARNTLNCLPSLTLTCQQVSENCTHGDTQKPSLKNDMLDICCGDSSKLIESICITRHDCDCKNDYGGFACIACEQGKYGEGCKQKCTCQNNATCDHVTGKCDCSRVVGKTGDHCDEDCPPRFYGLNCSSSCNCSQFQNPVCNPQTGTCTCQSGKTGHNCYEDCRNYTFGPNCAESCECVAENSLGCNSSSGVCDCKAGWNGSSCERRCDPYHFGKGCEENCSCQSTEVCDNEHGRCFPANVCLARNTLNCLPSLTLTCQQVSENCTHGDTQKPSLKNDMLDICCGDSSKLIESICITRHDCDCKNDYGGFACIACEQGKYGEGCKYKCTCQNNATCDHVTGICDCSRVVGKTGDHCDEDCPSQFYGLNCSSSCNCSKFQNSVCNSYSGDCTCESGKTGHNCSEDCKSNTFGPDCAKSCECVAENSLGCNSSSGVCDCKAGWIGRSCEIRCDPYHFGKRCEENCSCESTEACDNINGTCFSASVCLAKNTLNCLPSLNLTCQQVSENCNQTDDQKLSLTNDMLDICCKDSVNLMDSICITQDECDCKIDFGGFACNATFAEVFDKASSPDGMSGSSIAGIVVAVLILIGVVIAVAVFRCTKPSSTTRKGASSPGYGTQTLEDSLPIAKSSLENQDYDTTRKDRRQDQAQSEMYDLNTHDDNNYGYDVSTHSKNKVKEDHVENYATTAFTEEYDHLQRDNVSKVEEADYSYSHPPVFSDSSEYSTAGMRVIQTDADYDFTDTPGTQDDNMYSNTTNN</sequence>
<proteinExistence type="predicted"/>
<evidence type="ECO:0000256" key="2">
    <source>
        <dbReference type="ARBA" id="ARBA00022536"/>
    </source>
</evidence>
<feature type="domain" description="DSL" evidence="10">
    <location>
        <begin position="90"/>
        <end position="132"/>
    </location>
</feature>
<keyword evidence="11" id="KW-1185">Reference proteome</keyword>
<dbReference type="GO" id="GO:0005044">
    <property type="term" value="F:scavenger receptor activity"/>
    <property type="evidence" value="ECO:0007669"/>
    <property type="project" value="InterPro"/>
</dbReference>
<evidence type="ECO:0000256" key="7">
    <source>
        <dbReference type="SAM" id="MobiDB-lite"/>
    </source>
</evidence>
<dbReference type="SMART" id="SM00180">
    <property type="entry name" value="EGF_Lam"/>
    <property type="match status" value="23"/>
</dbReference>
<dbReference type="GO" id="GO:0016020">
    <property type="term" value="C:membrane"/>
    <property type="evidence" value="ECO:0007669"/>
    <property type="project" value="InterPro"/>
</dbReference>
<reference evidence="12" key="2">
    <citation type="submission" date="2025-08" db="UniProtKB">
        <authorList>
            <consortium name="RefSeq"/>
        </authorList>
    </citation>
    <scope>IDENTIFICATION</scope>
    <source>
        <tissue evidence="12">Whole sample</tissue>
    </source>
</reference>
<feature type="disulfide bond" evidence="6">
    <location>
        <begin position="123"/>
        <end position="132"/>
    </location>
</feature>
<dbReference type="PROSITE" id="PS51257">
    <property type="entry name" value="PROKAR_LIPOPROTEIN"/>
    <property type="match status" value="1"/>
</dbReference>
<keyword evidence="8" id="KW-0812">Transmembrane</keyword>
<feature type="region of interest" description="Disordered" evidence="7">
    <location>
        <begin position="2117"/>
        <end position="2136"/>
    </location>
</feature>
<dbReference type="SMART" id="SM00181">
    <property type="entry name" value="EGF"/>
    <property type="match status" value="25"/>
</dbReference>
<keyword evidence="3 9" id="KW-0732">Signal</keyword>
<dbReference type="InterPro" id="IPR042635">
    <property type="entry name" value="MEGF10/SREC1/2-like"/>
</dbReference>
<dbReference type="GeneID" id="111099217"/>